<keyword evidence="1" id="KW-1133">Transmembrane helix</keyword>
<evidence type="ECO:0000259" key="3">
    <source>
        <dbReference type="Pfam" id="PF26514"/>
    </source>
</evidence>
<evidence type="ECO:0000256" key="1">
    <source>
        <dbReference type="SAM" id="Phobius"/>
    </source>
</evidence>
<feature type="signal peptide" evidence="2">
    <location>
        <begin position="1"/>
        <end position="22"/>
    </location>
</feature>
<proteinExistence type="predicted"/>
<keyword evidence="1" id="KW-0812">Transmembrane</keyword>
<comment type="caution">
    <text evidence="4">The sequence shown here is derived from an EMBL/GenBank/DDBJ whole genome shotgun (WGS) entry which is preliminary data.</text>
</comment>
<feature type="transmembrane region" description="Helical" evidence="1">
    <location>
        <begin position="206"/>
        <end position="226"/>
    </location>
</feature>
<keyword evidence="2" id="KW-0732">Signal</keyword>
<sequence>MIRKILSVVLLLTLSLSITSFALDFRSADNITIAKGTVINDNLFVAGKTVIVSGLINGNLFTCGSNVIVDGRVTGTIFASGGDLYLSGQAKNIVAGGGKINVDGIISQDLLVGGGQVYLGKGSRVGRDAALGCGETTLAGTIGRTLSIGSGKLTLLPSTIVKGRFNYSAQTANISDQAKIAGKINVIAQPEVAKTPAQSLAGFSSAFKIISFLAILLLGILIIIFMPNQVEMITAKMTNQCWKSLGWGILALLVIPLAVILLMVTLIGFPLGAMLLFSYSVLIYVAAIFVSLVIGKWVLAKIGKANFSLIWALLIGLVVLKILAMIPILGGIAGFLMFLWAFGAVISTRHQTYLAAREARVL</sequence>
<evidence type="ECO:0000256" key="2">
    <source>
        <dbReference type="SAM" id="SignalP"/>
    </source>
</evidence>
<organism evidence="4 5">
    <name type="scientific">candidate division WOR-1 bacterium RIFOXYC2_FULL_41_25</name>
    <dbReference type="NCBI Taxonomy" id="1802586"/>
    <lineage>
        <taxon>Bacteria</taxon>
        <taxon>Bacillati</taxon>
        <taxon>Saganbacteria</taxon>
    </lineage>
</organism>
<accession>A0A1F4TL20</accession>
<evidence type="ECO:0000313" key="4">
    <source>
        <dbReference type="EMBL" id="OGC33402.1"/>
    </source>
</evidence>
<protein>
    <recommendedName>
        <fullName evidence="3">DUF8173 domain-containing protein</fullName>
    </recommendedName>
</protein>
<dbReference type="Proteomes" id="UP000177309">
    <property type="component" value="Unassembled WGS sequence"/>
</dbReference>
<evidence type="ECO:0000313" key="5">
    <source>
        <dbReference type="Proteomes" id="UP000177309"/>
    </source>
</evidence>
<name>A0A1F4TL20_UNCSA</name>
<feature type="domain" description="DUF8173" evidence="3">
    <location>
        <begin position="186"/>
        <end position="347"/>
    </location>
</feature>
<dbReference type="EMBL" id="MEUI01000035">
    <property type="protein sequence ID" value="OGC33402.1"/>
    <property type="molecule type" value="Genomic_DNA"/>
</dbReference>
<reference evidence="4 5" key="1">
    <citation type="journal article" date="2016" name="Nat. Commun.">
        <title>Thousands of microbial genomes shed light on interconnected biogeochemical processes in an aquifer system.</title>
        <authorList>
            <person name="Anantharaman K."/>
            <person name="Brown C.T."/>
            <person name="Hug L.A."/>
            <person name="Sharon I."/>
            <person name="Castelle C.J."/>
            <person name="Probst A.J."/>
            <person name="Thomas B.C."/>
            <person name="Singh A."/>
            <person name="Wilkins M.J."/>
            <person name="Karaoz U."/>
            <person name="Brodie E.L."/>
            <person name="Williams K.H."/>
            <person name="Hubbard S.S."/>
            <person name="Banfield J.F."/>
        </authorList>
    </citation>
    <scope>NUCLEOTIDE SEQUENCE [LARGE SCALE GENOMIC DNA]</scope>
</reference>
<dbReference type="AlphaFoldDB" id="A0A1F4TL20"/>
<dbReference type="InterPro" id="IPR058486">
    <property type="entry name" value="DUF8173"/>
</dbReference>
<keyword evidence="1" id="KW-0472">Membrane</keyword>
<gene>
    <name evidence="4" type="ORF">A2462_06560</name>
</gene>
<feature type="transmembrane region" description="Helical" evidence="1">
    <location>
        <begin position="277"/>
        <end position="299"/>
    </location>
</feature>
<feature type="transmembrane region" description="Helical" evidence="1">
    <location>
        <begin position="311"/>
        <end position="342"/>
    </location>
</feature>
<feature type="transmembrane region" description="Helical" evidence="1">
    <location>
        <begin position="247"/>
        <end position="271"/>
    </location>
</feature>
<dbReference type="Pfam" id="PF26514">
    <property type="entry name" value="DUF8173"/>
    <property type="match status" value="1"/>
</dbReference>
<feature type="chain" id="PRO_5009514619" description="DUF8173 domain-containing protein" evidence="2">
    <location>
        <begin position="23"/>
        <end position="362"/>
    </location>
</feature>